<dbReference type="InterPro" id="IPR007120">
    <property type="entry name" value="DNA-dir_RNAP_su2_dom"/>
</dbReference>
<dbReference type="GO" id="GO:0003899">
    <property type="term" value="F:DNA-directed RNA polymerase activity"/>
    <property type="evidence" value="ECO:0007669"/>
    <property type="project" value="UniProtKB-EC"/>
</dbReference>
<evidence type="ECO:0000256" key="2">
    <source>
        <dbReference type="ARBA" id="ARBA00012418"/>
    </source>
</evidence>
<dbReference type="InterPro" id="IPR015712">
    <property type="entry name" value="DNA-dir_RNA_pol_su2"/>
</dbReference>
<evidence type="ECO:0000313" key="10">
    <source>
        <dbReference type="Proteomes" id="UP000677228"/>
    </source>
</evidence>
<dbReference type="Gene3D" id="2.40.50.100">
    <property type="match status" value="1"/>
</dbReference>
<dbReference type="EMBL" id="CAJOBA010000001">
    <property type="protein sequence ID" value="CAF3492161.1"/>
    <property type="molecule type" value="Genomic_DNA"/>
</dbReference>
<keyword evidence="5" id="KW-0548">Nucleotidyltransferase</keyword>
<organism evidence="8 10">
    <name type="scientific">Didymodactylos carnosus</name>
    <dbReference type="NCBI Taxonomy" id="1234261"/>
    <lineage>
        <taxon>Eukaryota</taxon>
        <taxon>Metazoa</taxon>
        <taxon>Spiralia</taxon>
        <taxon>Gnathifera</taxon>
        <taxon>Rotifera</taxon>
        <taxon>Eurotatoria</taxon>
        <taxon>Bdelloidea</taxon>
        <taxon>Philodinida</taxon>
        <taxon>Philodinidae</taxon>
        <taxon>Didymodactylos</taxon>
    </lineage>
</organism>
<evidence type="ECO:0000259" key="7">
    <source>
        <dbReference type="Pfam" id="PF00562"/>
    </source>
</evidence>
<dbReference type="SUPFAM" id="SSF64484">
    <property type="entry name" value="beta and beta-prime subunits of DNA dependent RNA-polymerase"/>
    <property type="match status" value="1"/>
</dbReference>
<dbReference type="PANTHER" id="PTHR20856">
    <property type="entry name" value="DNA-DIRECTED RNA POLYMERASE I SUBUNIT 2"/>
    <property type="match status" value="1"/>
</dbReference>
<feature type="domain" description="DNA-directed RNA polymerase subunit 2 hybrid-binding" evidence="7">
    <location>
        <begin position="38"/>
        <end position="488"/>
    </location>
</feature>
<name>A0A8S2CLQ1_9BILA</name>
<dbReference type="GO" id="GO:0032549">
    <property type="term" value="F:ribonucleoside binding"/>
    <property type="evidence" value="ECO:0007669"/>
    <property type="project" value="InterPro"/>
</dbReference>
<evidence type="ECO:0000313" key="8">
    <source>
        <dbReference type="EMBL" id="CAF0720942.1"/>
    </source>
</evidence>
<comment type="similarity">
    <text evidence="1">Belongs to the RNA polymerase beta chain family.</text>
</comment>
<dbReference type="GO" id="GO:0000428">
    <property type="term" value="C:DNA-directed RNA polymerase complex"/>
    <property type="evidence" value="ECO:0007669"/>
    <property type="project" value="UniProtKB-KW"/>
</dbReference>
<dbReference type="AlphaFoldDB" id="A0A8S2CLQ1"/>
<dbReference type="Gene3D" id="2.40.270.10">
    <property type="entry name" value="DNA-directed RNA polymerase, subunit 2, domain 6"/>
    <property type="match status" value="2"/>
</dbReference>
<evidence type="ECO:0000256" key="3">
    <source>
        <dbReference type="ARBA" id="ARBA00022478"/>
    </source>
</evidence>
<comment type="caution">
    <text evidence="8">The sequence shown here is derived from an EMBL/GenBank/DDBJ whole genome shotgun (WGS) entry which is preliminary data.</text>
</comment>
<dbReference type="InterPro" id="IPR007121">
    <property type="entry name" value="RNA_pol_bsu_CS"/>
</dbReference>
<dbReference type="Pfam" id="PF00562">
    <property type="entry name" value="RNA_pol_Rpb2_6"/>
    <property type="match status" value="1"/>
</dbReference>
<dbReference type="GO" id="GO:0003677">
    <property type="term" value="F:DNA binding"/>
    <property type="evidence" value="ECO:0007669"/>
    <property type="project" value="InterPro"/>
</dbReference>
<dbReference type="GO" id="GO:0006351">
    <property type="term" value="P:DNA-templated transcription"/>
    <property type="evidence" value="ECO:0007669"/>
    <property type="project" value="InterPro"/>
</dbReference>
<evidence type="ECO:0000256" key="1">
    <source>
        <dbReference type="ARBA" id="ARBA00006835"/>
    </source>
</evidence>
<dbReference type="Proteomes" id="UP000682733">
    <property type="component" value="Unassembled WGS sequence"/>
</dbReference>
<dbReference type="PROSITE" id="PS01166">
    <property type="entry name" value="RNA_POL_BETA"/>
    <property type="match status" value="1"/>
</dbReference>
<keyword evidence="4" id="KW-0808">Transferase</keyword>
<evidence type="ECO:0000256" key="5">
    <source>
        <dbReference type="ARBA" id="ARBA00022695"/>
    </source>
</evidence>
<gene>
    <name evidence="8" type="ORF">OVA965_LOCUS39</name>
    <name evidence="9" type="ORF">TMI583_LOCUS39</name>
</gene>
<protein>
    <recommendedName>
        <fullName evidence="2">DNA-directed RNA polymerase</fullName>
        <ecNumber evidence="2">2.7.7.6</ecNumber>
    </recommendedName>
</protein>
<reference evidence="8" key="1">
    <citation type="submission" date="2021-02" db="EMBL/GenBank/DDBJ databases">
        <authorList>
            <person name="Nowell W R."/>
        </authorList>
    </citation>
    <scope>NUCLEOTIDE SEQUENCE</scope>
</reference>
<dbReference type="Proteomes" id="UP000677228">
    <property type="component" value="Unassembled WGS sequence"/>
</dbReference>
<evidence type="ECO:0000256" key="6">
    <source>
        <dbReference type="ARBA" id="ARBA00023163"/>
    </source>
</evidence>
<evidence type="ECO:0000256" key="4">
    <source>
        <dbReference type="ARBA" id="ARBA00022679"/>
    </source>
</evidence>
<proteinExistence type="inferred from homology"/>
<dbReference type="InterPro" id="IPR037033">
    <property type="entry name" value="DNA-dir_RNAP_su2_hyb_sf"/>
</dbReference>
<dbReference type="EC" id="2.7.7.6" evidence="2"/>
<keyword evidence="6" id="KW-0804">Transcription</keyword>
<evidence type="ECO:0000313" key="9">
    <source>
        <dbReference type="EMBL" id="CAF3492161.1"/>
    </source>
</evidence>
<keyword evidence="3" id="KW-0240">DNA-directed RNA polymerase</keyword>
<accession>A0A8S2CLQ1</accession>
<dbReference type="CDD" id="cd00653">
    <property type="entry name" value="RNA_pol_B_RPB2"/>
    <property type="match status" value="1"/>
</dbReference>
<sequence length="588" mass="64101">MGANMQRQAVPLLRPAAPFVGTGIEYQIASDSGLALRAQKEGVVSYADGKRIQIAGDKTAYNLIKFRKSNQETVINQKPLVRVGDTVKVGEIIADGPAMENGELALGQNVLIAFSTWSGYNYEDAIVLSDRLVKDDTFTSIHVSEHTVRCVRTKVGDEEITRELPNMSEDAKRYLDADGIIMIGAEVKEGDVLVGKITPRGQVDLSSEERLLQAIFGEKTKNVKETSMRVPHGGEGVVGSIKRFTLSNSDDLDDDVIELIKVYIVQKRKIQVGDKMSGRHGNKGVISRVVPAEDMPHLEDGTPVDVVLNPQGVPSRMNIGQVLEIHLGLAAHALGMKKLFELVQSKNANAQIQQTFGMDSEVANAVANRVRKLITLRGGVANVSPIEVQIELKALGIELSRIGIKFATPVFDGVSRNDLTGIMAEAGLETGPGSGKFTLIDGRTGEKFDQKVAVGVMYFLKLGHMVDDKIHSRAIGPYSKITQQPLGGYGAAYTLRELLTLKSDDVRGRNQTYAAIIKGQPIPEPGVPESFKLLTKELQGLGLLMTVIDENGKRQDVNMLNRYEAEEQSAVAPLRSIISNSYQEEDNF</sequence>
<dbReference type="EMBL" id="CAJNOK010000001">
    <property type="protein sequence ID" value="CAF0720942.1"/>
    <property type="molecule type" value="Genomic_DNA"/>
</dbReference>